<organism evidence="1 2">
    <name type="scientific">Erysipelothrix inopinata</name>
    <dbReference type="NCBI Taxonomy" id="225084"/>
    <lineage>
        <taxon>Bacteria</taxon>
        <taxon>Bacillati</taxon>
        <taxon>Bacillota</taxon>
        <taxon>Erysipelotrichia</taxon>
        <taxon>Erysipelotrichales</taxon>
        <taxon>Erysipelotrichaceae</taxon>
        <taxon>Erysipelothrix</taxon>
    </lineage>
</organism>
<sequence length="197" mass="22512">MKLKKNATVLFIGDHIIDDKSEKSVPLLLREAHPELNIVVSSHDKELLDHLLGRIKHEVKAVKPDLIILSVGISDSIDQKRSPSLGRYEEYYRFITLYEDILNQVESYDERVIILEPFMVVNPLMSECLRFDLDRKLTGIRRLVRQFGFSFVSLDGPINAYAINNGIHKPVKLNGVTPRSASYQIIADSIENLIEIK</sequence>
<name>A0A7G9S021_9FIRM</name>
<dbReference type="SUPFAM" id="SSF52266">
    <property type="entry name" value="SGNH hydrolase"/>
    <property type="match status" value="1"/>
</dbReference>
<evidence type="ECO:0000313" key="2">
    <source>
        <dbReference type="Proteomes" id="UP000515928"/>
    </source>
</evidence>
<reference evidence="1 2" key="1">
    <citation type="submission" date="2020-08" db="EMBL/GenBank/DDBJ databases">
        <title>Genome sequence of Erysipelothrix inopinata DSM 15511T.</title>
        <authorList>
            <person name="Hyun D.-W."/>
            <person name="Bae J.-W."/>
        </authorList>
    </citation>
    <scope>NUCLEOTIDE SEQUENCE [LARGE SCALE GENOMIC DNA]</scope>
    <source>
        <strain evidence="1 2">DSM 15511</strain>
    </source>
</reference>
<evidence type="ECO:0000313" key="1">
    <source>
        <dbReference type="EMBL" id="QNN61196.1"/>
    </source>
</evidence>
<protein>
    <recommendedName>
        <fullName evidence="3">SGNH hydrolase-type esterase domain-containing protein</fullName>
    </recommendedName>
</protein>
<dbReference type="InterPro" id="IPR036514">
    <property type="entry name" value="SGNH_hydro_sf"/>
</dbReference>
<dbReference type="KEGG" id="eio:H9L01_02180"/>
<dbReference type="AlphaFoldDB" id="A0A7G9S021"/>
<proteinExistence type="predicted"/>
<gene>
    <name evidence="1" type="ORF">H9L01_02180</name>
</gene>
<keyword evidence="2" id="KW-1185">Reference proteome</keyword>
<evidence type="ECO:0008006" key="3">
    <source>
        <dbReference type="Google" id="ProtNLM"/>
    </source>
</evidence>
<dbReference type="Proteomes" id="UP000515928">
    <property type="component" value="Chromosome"/>
</dbReference>
<dbReference type="Gene3D" id="3.40.50.1110">
    <property type="entry name" value="SGNH hydrolase"/>
    <property type="match status" value="1"/>
</dbReference>
<accession>A0A7G9S021</accession>
<dbReference type="EMBL" id="CP060715">
    <property type="protein sequence ID" value="QNN61196.1"/>
    <property type="molecule type" value="Genomic_DNA"/>
</dbReference>
<dbReference type="RefSeq" id="WP_187534398.1">
    <property type="nucleotide sequence ID" value="NZ_CBCSHU010000001.1"/>
</dbReference>